<keyword evidence="4" id="KW-1185">Reference proteome</keyword>
<dbReference type="Proteomes" id="UP000321479">
    <property type="component" value="Chromosome"/>
</dbReference>
<gene>
    <name evidence="3" type="ORF">FRZ54_11965</name>
</gene>
<keyword evidence="1" id="KW-0472">Membrane</keyword>
<dbReference type="RefSeq" id="WP_147031839.1">
    <property type="nucleotide sequence ID" value="NZ_CP042436.1"/>
</dbReference>
<dbReference type="InterPro" id="IPR010559">
    <property type="entry name" value="Sig_transdc_His_kin_internal"/>
</dbReference>
<keyword evidence="1" id="KW-1133">Transmembrane helix</keyword>
<dbReference type="InterPro" id="IPR036890">
    <property type="entry name" value="HATPase_C_sf"/>
</dbReference>
<sequence length="367" mass="41712">MKGQSSYSKLIGVMIQILVWVVFALVLFFYQPYLSNIDVPYQFWLKQVIILSMLVVAYYINSIVLVPRFLLKNLTGYYFMIIALLFVVIIFVTAQVDKSLHVHQLMDTAFHKRWEMMNEGKHGPPKPGKGGRGGLDTIGIAIIALVLGISTSVTTIQKWQKDKQEREELEKDKVTSELSFLKAQINPHFFFNTLNNIYALTVVDADVAGKAIHQLSRMMRYLLYDTQSGHTMLSQEIAFVKDYISLMQLRLTDVVKVNIDTPSDLKDEPIAPMIFLPFVENAFKHGVSATQDSHVDIIIWQRDKVLDLTVKNSIMNDNSISLDTNSGIGLVNTKRRLDLLYPGKYKLDISEANASNEYTVHLTIDLS</sequence>
<dbReference type="AlphaFoldDB" id="A0A5B8UWC6"/>
<evidence type="ECO:0000259" key="2">
    <source>
        <dbReference type="Pfam" id="PF06580"/>
    </source>
</evidence>
<evidence type="ECO:0000313" key="3">
    <source>
        <dbReference type="EMBL" id="QEC63263.1"/>
    </source>
</evidence>
<organism evidence="3 4">
    <name type="scientific">Mucilaginibacter ginsenosidivorans</name>
    <dbReference type="NCBI Taxonomy" id="398053"/>
    <lineage>
        <taxon>Bacteria</taxon>
        <taxon>Pseudomonadati</taxon>
        <taxon>Bacteroidota</taxon>
        <taxon>Sphingobacteriia</taxon>
        <taxon>Sphingobacteriales</taxon>
        <taxon>Sphingobacteriaceae</taxon>
        <taxon>Mucilaginibacter</taxon>
    </lineage>
</organism>
<dbReference type="Pfam" id="PF06580">
    <property type="entry name" value="His_kinase"/>
    <property type="match status" value="1"/>
</dbReference>
<proteinExistence type="predicted"/>
<name>A0A5B8UWC6_9SPHI</name>
<keyword evidence="1" id="KW-0812">Transmembrane</keyword>
<accession>A0A5B8UWC6</accession>
<dbReference type="PANTHER" id="PTHR34220:SF7">
    <property type="entry name" value="SENSOR HISTIDINE KINASE YPDA"/>
    <property type="match status" value="1"/>
</dbReference>
<dbReference type="SUPFAM" id="SSF55874">
    <property type="entry name" value="ATPase domain of HSP90 chaperone/DNA topoisomerase II/histidine kinase"/>
    <property type="match status" value="1"/>
</dbReference>
<dbReference type="GO" id="GO:0000155">
    <property type="term" value="F:phosphorelay sensor kinase activity"/>
    <property type="evidence" value="ECO:0007669"/>
    <property type="project" value="InterPro"/>
</dbReference>
<feature type="transmembrane region" description="Helical" evidence="1">
    <location>
        <begin position="137"/>
        <end position="156"/>
    </location>
</feature>
<dbReference type="GO" id="GO:0016020">
    <property type="term" value="C:membrane"/>
    <property type="evidence" value="ECO:0007669"/>
    <property type="project" value="InterPro"/>
</dbReference>
<dbReference type="OrthoDB" id="9792992at2"/>
<feature type="transmembrane region" description="Helical" evidence="1">
    <location>
        <begin position="12"/>
        <end position="31"/>
    </location>
</feature>
<evidence type="ECO:0000313" key="4">
    <source>
        <dbReference type="Proteomes" id="UP000321479"/>
    </source>
</evidence>
<feature type="domain" description="Signal transduction histidine kinase internal region" evidence="2">
    <location>
        <begin position="177"/>
        <end position="253"/>
    </location>
</feature>
<reference evidence="3 4" key="1">
    <citation type="journal article" date="2017" name="Curr. Microbiol.">
        <title>Mucilaginibacter ginsenosidivorans sp. nov., Isolated from Soil of Ginseng Field.</title>
        <authorList>
            <person name="Kim M.M."/>
            <person name="Siddiqi M.Z."/>
            <person name="Im W.T."/>
        </authorList>
    </citation>
    <scope>NUCLEOTIDE SEQUENCE [LARGE SCALE GENOMIC DNA]</scope>
    <source>
        <strain evidence="3 4">Gsoil 3017</strain>
    </source>
</reference>
<protein>
    <submittedName>
        <fullName evidence="3">Sensor histidine kinase</fullName>
    </submittedName>
</protein>
<feature type="transmembrane region" description="Helical" evidence="1">
    <location>
        <begin position="43"/>
        <end position="65"/>
    </location>
</feature>
<feature type="transmembrane region" description="Helical" evidence="1">
    <location>
        <begin position="77"/>
        <end position="96"/>
    </location>
</feature>
<dbReference type="Gene3D" id="3.30.565.10">
    <property type="entry name" value="Histidine kinase-like ATPase, C-terminal domain"/>
    <property type="match status" value="1"/>
</dbReference>
<keyword evidence="3" id="KW-0418">Kinase</keyword>
<dbReference type="PANTHER" id="PTHR34220">
    <property type="entry name" value="SENSOR HISTIDINE KINASE YPDA"/>
    <property type="match status" value="1"/>
</dbReference>
<evidence type="ECO:0000256" key="1">
    <source>
        <dbReference type="SAM" id="Phobius"/>
    </source>
</evidence>
<dbReference type="InterPro" id="IPR050640">
    <property type="entry name" value="Bact_2-comp_sensor_kinase"/>
</dbReference>
<dbReference type="EMBL" id="CP042436">
    <property type="protein sequence ID" value="QEC63263.1"/>
    <property type="molecule type" value="Genomic_DNA"/>
</dbReference>
<keyword evidence="3" id="KW-0808">Transferase</keyword>
<dbReference type="KEGG" id="mgin:FRZ54_11965"/>